<evidence type="ECO:0000256" key="1">
    <source>
        <dbReference type="SAM" id="MobiDB-lite"/>
    </source>
</evidence>
<comment type="caution">
    <text evidence="2">The sequence shown here is derived from an EMBL/GenBank/DDBJ whole genome shotgun (WGS) entry which is preliminary data.</text>
</comment>
<evidence type="ECO:0000313" key="2">
    <source>
        <dbReference type="EMBL" id="KAK1926339.1"/>
    </source>
</evidence>
<feature type="compositionally biased region" description="Basic and acidic residues" evidence="1">
    <location>
        <begin position="22"/>
        <end position="31"/>
    </location>
</feature>
<dbReference type="InterPro" id="IPR032675">
    <property type="entry name" value="LRR_dom_sf"/>
</dbReference>
<dbReference type="Proteomes" id="UP001182556">
    <property type="component" value="Unassembled WGS sequence"/>
</dbReference>
<gene>
    <name evidence="2" type="ORF">DB88DRAFT_544561</name>
</gene>
<dbReference type="Gene3D" id="3.80.10.10">
    <property type="entry name" value="Ribonuclease Inhibitor"/>
    <property type="match status" value="2"/>
</dbReference>
<feature type="region of interest" description="Disordered" evidence="1">
    <location>
        <begin position="604"/>
        <end position="742"/>
    </location>
</feature>
<proteinExistence type="predicted"/>
<protein>
    <submittedName>
        <fullName evidence="2">Uncharacterized protein</fullName>
    </submittedName>
</protein>
<dbReference type="EMBL" id="JAODAN010000002">
    <property type="protein sequence ID" value="KAK1926339.1"/>
    <property type="molecule type" value="Genomic_DNA"/>
</dbReference>
<keyword evidence="3" id="KW-1185">Reference proteome</keyword>
<dbReference type="SUPFAM" id="SSF52047">
    <property type="entry name" value="RNI-like"/>
    <property type="match status" value="1"/>
</dbReference>
<dbReference type="AlphaFoldDB" id="A0AAD9FU44"/>
<accession>A0AAD9FU44</accession>
<feature type="compositionally biased region" description="Polar residues" evidence="1">
    <location>
        <begin position="1"/>
        <end position="11"/>
    </location>
</feature>
<organism evidence="2 3">
    <name type="scientific">Papiliotrema laurentii</name>
    <name type="common">Cryptococcus laurentii</name>
    <dbReference type="NCBI Taxonomy" id="5418"/>
    <lineage>
        <taxon>Eukaryota</taxon>
        <taxon>Fungi</taxon>
        <taxon>Dikarya</taxon>
        <taxon>Basidiomycota</taxon>
        <taxon>Agaricomycotina</taxon>
        <taxon>Tremellomycetes</taxon>
        <taxon>Tremellales</taxon>
        <taxon>Rhynchogastremaceae</taxon>
        <taxon>Papiliotrema</taxon>
    </lineage>
</organism>
<evidence type="ECO:0000313" key="3">
    <source>
        <dbReference type="Proteomes" id="UP001182556"/>
    </source>
</evidence>
<feature type="region of interest" description="Disordered" evidence="1">
    <location>
        <begin position="1"/>
        <end position="31"/>
    </location>
</feature>
<reference evidence="2" key="1">
    <citation type="submission" date="2023-02" db="EMBL/GenBank/DDBJ databases">
        <title>Identification and recombinant expression of a fungal hydrolase from Papiliotrema laurentii that hydrolyzes apple cutin and clears colloidal polyester polyurethane.</title>
        <authorList>
            <consortium name="DOE Joint Genome Institute"/>
            <person name="Roman V.A."/>
            <person name="Bojanowski C."/>
            <person name="Crable B.R."/>
            <person name="Wagner D.N."/>
            <person name="Hung C.S."/>
            <person name="Nadeau L.J."/>
            <person name="Schratz L."/>
            <person name="Haridas S."/>
            <person name="Pangilinan J."/>
            <person name="Lipzen A."/>
            <person name="Na H."/>
            <person name="Yan M."/>
            <person name="Ng V."/>
            <person name="Grigoriev I.V."/>
            <person name="Spatafora J.W."/>
            <person name="Barlow D."/>
            <person name="Biffinger J."/>
            <person name="Kelley-Loughnane N."/>
            <person name="Varaljay V.A."/>
            <person name="Crookes-Goodson W.J."/>
        </authorList>
    </citation>
    <scope>NUCLEOTIDE SEQUENCE</scope>
    <source>
        <strain evidence="2">5307AH</strain>
    </source>
</reference>
<sequence length="742" mass="80759">MEGSASESPPQTMRGEQVSLPPDHEQHAKDKSRGELFGVLLPRLAVIAPELLPLLLFAGNACLHKLAQATSLAALKVEVPIPGYVANHPSSNLVMSRKIDCVLRFPHLGRHVRSLTFLHRHTSYTAVPGDAAGKESKRRQAWDLAVRLIRLCPQIRSMRWDTGLGVGESLWRVVSELTSLRELVLTTSTTHSSPRRLDKPPPRLTPLPLLFKAPHAENSTVNGHHLVEGQLSHDSTPKALGQGGYGLGIGWERLHVLEIAHLSQAGVRLLSQLKDTIQYAEVQAKTLTAHLNLLADHPTLLQRLSISTNFLDMPMLSAIGNLGALGQLRHLELATGGTKLTAEGLSEVLGGCRNLESLCLNDVQGRLDKNTWKIIESWPETLNTLKIRITALPYPPESVDVPEIQAGHEQQPIPEALLTAIAANGSRLEDLCLDWWWIDIPSLQHLLKASPNLRILRMAVYAPVTKVISSGTLTAQVPHLEALELSCAGEFEMGKKTSKSGCTLPDLSNVPEELADRLLEGDRSLPDIRDLRKLARRLPRLRRVTWTGRGGKGSWDLSSTSAPLADVSFTHAAISTLHTWHLCQQDPPDFEFEDEVADRVLELVSPSAPTGQAEPSELSRTTTRDSSKTSLLTPASETSATLRSEPSATTHSRRSSLAIAPEKGSTPLHGLKISMMEPGATKSRRHSLPAGKPASQRPTAPDSPLTPATSSGITSPCGHRGSPWPERKGRRSRTVAQPSATV</sequence>
<name>A0AAD9FU44_PAPLA</name>
<feature type="compositionally biased region" description="Polar residues" evidence="1">
    <location>
        <begin position="635"/>
        <end position="650"/>
    </location>
</feature>